<dbReference type="RefSeq" id="WP_115899670.1">
    <property type="nucleotide sequence ID" value="NZ_QUNS01000001.1"/>
</dbReference>
<dbReference type="PANTHER" id="PTHR47466">
    <property type="match status" value="1"/>
</dbReference>
<evidence type="ECO:0000256" key="1">
    <source>
        <dbReference type="ARBA" id="ARBA00008721"/>
    </source>
</evidence>
<keyword evidence="6" id="KW-0862">Zinc</keyword>
<dbReference type="InterPro" id="IPR013783">
    <property type="entry name" value="Ig-like_fold"/>
</dbReference>
<name>A0A3E0IC87_9FLAO</name>
<dbReference type="OrthoDB" id="9792152at2"/>
<dbReference type="SUPFAM" id="SSF55486">
    <property type="entry name" value="Metalloproteases ('zincins'), catalytic domain"/>
    <property type="match status" value="1"/>
</dbReference>
<dbReference type="Pfam" id="PF18962">
    <property type="entry name" value="Por_Secre_tail"/>
    <property type="match status" value="1"/>
</dbReference>
<dbReference type="InterPro" id="IPR003961">
    <property type="entry name" value="FN3_dom"/>
</dbReference>
<dbReference type="CDD" id="cd00063">
    <property type="entry name" value="FN3"/>
    <property type="match status" value="2"/>
</dbReference>
<evidence type="ECO:0000313" key="11">
    <source>
        <dbReference type="EMBL" id="REH56355.1"/>
    </source>
</evidence>
<dbReference type="CDD" id="cd04275">
    <property type="entry name" value="ZnMc_pappalysin_like"/>
    <property type="match status" value="1"/>
</dbReference>
<comment type="similarity">
    <text evidence="1">Belongs to the peptidase M43B family.</text>
</comment>
<dbReference type="Pfam" id="PF20009">
    <property type="entry name" value="GEVED"/>
    <property type="match status" value="2"/>
</dbReference>
<dbReference type="AlphaFoldDB" id="A0A3E0IC87"/>
<organism evidence="11 12">
    <name type="scientific">Tenacibaculum gallaicum</name>
    <dbReference type="NCBI Taxonomy" id="561505"/>
    <lineage>
        <taxon>Bacteria</taxon>
        <taxon>Pseudomonadati</taxon>
        <taxon>Bacteroidota</taxon>
        <taxon>Flavobacteriia</taxon>
        <taxon>Flavobacteriales</taxon>
        <taxon>Flavobacteriaceae</taxon>
        <taxon>Tenacibaculum</taxon>
    </lineage>
</organism>
<dbReference type="InterPro" id="IPR026444">
    <property type="entry name" value="Secre_tail"/>
</dbReference>
<dbReference type="SMART" id="SM00060">
    <property type="entry name" value="FN3"/>
    <property type="match status" value="2"/>
</dbReference>
<protein>
    <submittedName>
        <fullName evidence="11">Putative secreted protein (Por secretion system target)</fullName>
    </submittedName>
</protein>
<feature type="domain" description="Fibronectin type-III" evidence="10">
    <location>
        <begin position="344"/>
        <end position="429"/>
    </location>
</feature>
<accession>A0A3E0IC87</accession>
<evidence type="ECO:0000256" key="7">
    <source>
        <dbReference type="ARBA" id="ARBA00023049"/>
    </source>
</evidence>
<dbReference type="Pfam" id="PF00041">
    <property type="entry name" value="fn3"/>
    <property type="match status" value="2"/>
</dbReference>
<evidence type="ECO:0000256" key="3">
    <source>
        <dbReference type="ARBA" id="ARBA00022723"/>
    </source>
</evidence>
<proteinExistence type="inferred from homology"/>
<evidence type="ECO:0000256" key="9">
    <source>
        <dbReference type="SAM" id="SignalP"/>
    </source>
</evidence>
<feature type="signal peptide" evidence="9">
    <location>
        <begin position="1"/>
        <end position="20"/>
    </location>
</feature>
<keyword evidence="7" id="KW-0482">Metalloprotease</keyword>
<dbReference type="InterPro" id="IPR036116">
    <property type="entry name" value="FN3_sf"/>
</dbReference>
<keyword evidence="3" id="KW-0479">Metal-binding</keyword>
<dbReference type="GO" id="GO:0006508">
    <property type="term" value="P:proteolysis"/>
    <property type="evidence" value="ECO:0007669"/>
    <property type="project" value="UniProtKB-KW"/>
</dbReference>
<keyword evidence="5" id="KW-0378">Hydrolase</keyword>
<keyword evidence="12" id="KW-1185">Reference proteome</keyword>
<dbReference type="Pfam" id="PF05572">
    <property type="entry name" value="Peptidase_M43"/>
    <property type="match status" value="1"/>
</dbReference>
<keyword evidence="8" id="KW-1015">Disulfide bond</keyword>
<evidence type="ECO:0000256" key="6">
    <source>
        <dbReference type="ARBA" id="ARBA00022833"/>
    </source>
</evidence>
<dbReference type="InterPro" id="IPR045474">
    <property type="entry name" value="GEVED"/>
</dbReference>
<dbReference type="InterPro" id="IPR008754">
    <property type="entry name" value="Peptidase_M43"/>
</dbReference>
<evidence type="ECO:0000256" key="4">
    <source>
        <dbReference type="ARBA" id="ARBA00022729"/>
    </source>
</evidence>
<dbReference type="PANTHER" id="PTHR47466:SF1">
    <property type="entry name" value="METALLOPROTEASE MEP1 (AFU_ORTHOLOGUE AFUA_1G07730)-RELATED"/>
    <property type="match status" value="1"/>
</dbReference>
<dbReference type="Proteomes" id="UP000256884">
    <property type="component" value="Unassembled WGS sequence"/>
</dbReference>
<gene>
    <name evidence="11" type="ORF">C7448_101393</name>
</gene>
<dbReference type="GO" id="GO:0046872">
    <property type="term" value="F:metal ion binding"/>
    <property type="evidence" value="ECO:0007669"/>
    <property type="project" value="UniProtKB-KW"/>
</dbReference>
<evidence type="ECO:0000259" key="10">
    <source>
        <dbReference type="PROSITE" id="PS50853"/>
    </source>
</evidence>
<sequence length="910" mass="97567">MKQKITLALMCLFMVVTAFSQQNSPQVKRTCGVMEDLEYRKSQDPYLQNRMDQIEKFTLSKIKEIQSRQGKIEGEIITIPVVVHVLYTNSTNNISDAQILSQIDVLNKDFRRQNTDKTNKWAQAADTQIEFAMAKIDPNGNSTTAITRKQVGSSDWGTKYKAYNAMKSSASGGVDAWDTDEYLNMWIVPKMTNTSPTGDRNILGFAQFPGGSASTDGLVMIHNAFGSVGTLDPSFNLGRTTTHEIGHFFNLRHIWGDGGCGVDDFVADTPESDAANYGCKTGHVSCGTEDMVQNYMDYSDDACMNLFTLGQKNRMRAVLEAGGSRRSLALSNKADAPAVCNATVPTGTATSSVTATEATVSWATVSGATYDVRYKTTTSSSWTTVASSSNSVVLSGLSASTQYEVQVRSKCSSTNSNYSTSVNFTTPAVTISYCASSGNTTYETGITKVVFGSINNADGTTKDKGYENFTNLSTTVSQSSSTNLTVSVNTDGDYRIDVFAWIDWNQDGDFTDSGEAYDLGNISNVSNGALPTKAIVVPANAKLGSTRMRISGKYNSDPTSCATSFDGEVEDYTVVVGTSQADTQAPTVPINLTASRIAQTSLTLNWSASTDNVGVTGYDVYQGASKISSVTGATASVTGLTAGTAYVFSVKAKDAAGNVSASSNTVNVTTLSNSVSYCDSKGNDSSYEWIDNVELGGMKNVTGDNGGYADFTSKVATLARGSSNQMIVSAGFKSTAYTEHWAVWIDFNQNGTFENSEKVVTGSSSSANNLTSTIDIPSGAILGSTRMRVSMKFDAAQTVCETFSYGEVEDYTVNIVSSVRQENIVSAERLGSEATQNLVAYPNPTVDFVNVKLRSLAEDTTYKIVDLRGRVVKSGVLGTTNINVSKLKTGLYIIEVNDGQKLLKTKILKK</sequence>
<dbReference type="Gene3D" id="3.40.390.10">
    <property type="entry name" value="Collagenase (Catalytic Domain)"/>
    <property type="match status" value="1"/>
</dbReference>
<reference evidence="11 12" key="1">
    <citation type="submission" date="2018-08" db="EMBL/GenBank/DDBJ databases">
        <title>Genomic Encyclopedia of Type Strains, Phase IV (KMG-IV): sequencing the most valuable type-strain genomes for metagenomic binning, comparative biology and taxonomic classification.</title>
        <authorList>
            <person name="Goeker M."/>
        </authorList>
    </citation>
    <scope>NUCLEOTIDE SEQUENCE [LARGE SCALE GENOMIC DNA]</scope>
    <source>
        <strain evidence="11 12">DSM 18841</strain>
    </source>
</reference>
<dbReference type="PROSITE" id="PS50853">
    <property type="entry name" value="FN3"/>
    <property type="match status" value="2"/>
</dbReference>
<keyword evidence="2" id="KW-0645">Protease</keyword>
<evidence type="ECO:0000256" key="2">
    <source>
        <dbReference type="ARBA" id="ARBA00022670"/>
    </source>
</evidence>
<evidence type="ECO:0000256" key="8">
    <source>
        <dbReference type="ARBA" id="ARBA00023157"/>
    </source>
</evidence>
<dbReference type="SUPFAM" id="SSF49265">
    <property type="entry name" value="Fibronectin type III"/>
    <property type="match status" value="1"/>
</dbReference>
<keyword evidence="4 9" id="KW-0732">Signal</keyword>
<dbReference type="EMBL" id="QUNS01000001">
    <property type="protein sequence ID" value="REH56355.1"/>
    <property type="molecule type" value="Genomic_DNA"/>
</dbReference>
<evidence type="ECO:0000256" key="5">
    <source>
        <dbReference type="ARBA" id="ARBA00022801"/>
    </source>
</evidence>
<feature type="chain" id="PRO_5017693054" evidence="9">
    <location>
        <begin position="21"/>
        <end position="910"/>
    </location>
</feature>
<feature type="domain" description="Fibronectin type-III" evidence="10">
    <location>
        <begin position="588"/>
        <end position="673"/>
    </location>
</feature>
<dbReference type="Gene3D" id="2.60.40.10">
    <property type="entry name" value="Immunoglobulins"/>
    <property type="match status" value="2"/>
</dbReference>
<dbReference type="NCBIfam" id="TIGR04183">
    <property type="entry name" value="Por_Secre_tail"/>
    <property type="match status" value="1"/>
</dbReference>
<dbReference type="InterPro" id="IPR024079">
    <property type="entry name" value="MetalloPept_cat_dom_sf"/>
</dbReference>
<comment type="caution">
    <text evidence="11">The sequence shown here is derived from an EMBL/GenBank/DDBJ whole genome shotgun (WGS) entry which is preliminary data.</text>
</comment>
<dbReference type="GO" id="GO:0008237">
    <property type="term" value="F:metallopeptidase activity"/>
    <property type="evidence" value="ECO:0007669"/>
    <property type="project" value="UniProtKB-KW"/>
</dbReference>
<evidence type="ECO:0000313" key="12">
    <source>
        <dbReference type="Proteomes" id="UP000256884"/>
    </source>
</evidence>